<dbReference type="PIRSF" id="PIRSF002162">
    <property type="entry name" value="Ribosomal_L6"/>
    <property type="match status" value="1"/>
</dbReference>
<feature type="domain" description="Large ribosomal subunit protein uL6 alpha-beta" evidence="5">
    <location>
        <begin position="11"/>
        <end position="79"/>
    </location>
</feature>
<dbReference type="SUPFAM" id="SSF56053">
    <property type="entry name" value="Ribosomal protein L6"/>
    <property type="match status" value="2"/>
</dbReference>
<dbReference type="Pfam" id="PF00347">
    <property type="entry name" value="Ribosomal_L6"/>
    <property type="match status" value="2"/>
</dbReference>
<dbReference type="InterPro" id="IPR019906">
    <property type="entry name" value="Ribosomal_uL6_bac-type"/>
</dbReference>
<dbReference type="HAMAP" id="MF_01365_B">
    <property type="entry name" value="Ribosomal_uL6_B"/>
    <property type="match status" value="1"/>
</dbReference>
<dbReference type="GO" id="GO:0002181">
    <property type="term" value="P:cytoplasmic translation"/>
    <property type="evidence" value="ECO:0007669"/>
    <property type="project" value="TreeGrafter"/>
</dbReference>
<dbReference type="GeneID" id="38948155"/>
<gene>
    <name evidence="6" type="primary">rpl6</name>
</gene>
<dbReference type="RefSeq" id="YP_009551012.1">
    <property type="nucleotide sequence ID" value="NC_040299.1"/>
</dbReference>
<evidence type="ECO:0000256" key="1">
    <source>
        <dbReference type="ARBA" id="ARBA00009356"/>
    </source>
</evidence>
<dbReference type="EMBL" id="MK281457">
    <property type="protein sequence ID" value="QAA11949.1"/>
    <property type="molecule type" value="Genomic_DNA"/>
</dbReference>
<dbReference type="GO" id="GO:0019843">
    <property type="term" value="F:rRNA binding"/>
    <property type="evidence" value="ECO:0007669"/>
    <property type="project" value="InterPro"/>
</dbReference>
<protein>
    <submittedName>
        <fullName evidence="6">Ribosomal protein L6</fullName>
    </submittedName>
</protein>
<name>A0A3R5QNX9_9STRA</name>
<dbReference type="GO" id="GO:0003735">
    <property type="term" value="F:structural constituent of ribosome"/>
    <property type="evidence" value="ECO:0007669"/>
    <property type="project" value="InterPro"/>
</dbReference>
<evidence type="ECO:0000259" key="5">
    <source>
        <dbReference type="Pfam" id="PF00347"/>
    </source>
</evidence>
<evidence type="ECO:0000256" key="2">
    <source>
        <dbReference type="ARBA" id="ARBA00022980"/>
    </source>
</evidence>
<dbReference type="InterPro" id="IPR020040">
    <property type="entry name" value="Ribosomal_uL6_a/b-dom"/>
</dbReference>
<evidence type="ECO:0000256" key="4">
    <source>
        <dbReference type="RuleBase" id="RU003869"/>
    </source>
</evidence>
<geneLocation type="plastid" evidence="6"/>
<keyword evidence="2 4" id="KW-0689">Ribosomal protein</keyword>
<organism evidence="6">
    <name type="scientific">Pseudellipsoidion edaphicum</name>
    <dbReference type="NCBI Taxonomy" id="1431838"/>
    <lineage>
        <taxon>Eukaryota</taxon>
        <taxon>Sar</taxon>
        <taxon>Stramenopiles</taxon>
        <taxon>Ochrophyta</taxon>
        <taxon>Eustigmatophyceae</taxon>
        <taxon>Eustigmatales</taxon>
        <taxon>Neomonodaceae</taxon>
        <taxon>Pseudellipsoidion</taxon>
    </lineage>
</organism>
<evidence type="ECO:0000256" key="3">
    <source>
        <dbReference type="ARBA" id="ARBA00023274"/>
    </source>
</evidence>
<dbReference type="Gene3D" id="3.90.930.12">
    <property type="entry name" value="Ribosomal protein L6, alpha-beta domain"/>
    <property type="match status" value="2"/>
</dbReference>
<keyword evidence="3 4" id="KW-0687">Ribonucleoprotein</keyword>
<accession>A0A3R5QNX9</accession>
<dbReference type="NCBIfam" id="TIGR03654">
    <property type="entry name" value="L6_bact"/>
    <property type="match status" value="1"/>
</dbReference>
<feature type="domain" description="Large ribosomal subunit protein uL6 alpha-beta" evidence="5">
    <location>
        <begin position="92"/>
        <end position="165"/>
    </location>
</feature>
<dbReference type="GO" id="GO:0022625">
    <property type="term" value="C:cytosolic large ribosomal subunit"/>
    <property type="evidence" value="ECO:0007669"/>
    <property type="project" value="TreeGrafter"/>
</dbReference>
<dbReference type="PANTHER" id="PTHR11655:SF14">
    <property type="entry name" value="LARGE RIBOSOMAL SUBUNIT PROTEIN UL6M"/>
    <property type="match status" value="1"/>
</dbReference>
<dbReference type="AlphaFoldDB" id="A0A3R5QNX9"/>
<dbReference type="PROSITE" id="PS00525">
    <property type="entry name" value="RIBOSOMAL_L6_1"/>
    <property type="match status" value="1"/>
</dbReference>
<dbReference type="PRINTS" id="PR00059">
    <property type="entry name" value="RIBOSOMALL6"/>
</dbReference>
<reference evidence="6" key="1">
    <citation type="journal article" date="2019" name="Genome Biol. Evol.">
        <title>Plastid Genomes and Proteins Illuminate the Evolution of Eustigmatophyte Algae and Their Bacterial Endosymbionts.</title>
        <authorList>
            <person name="Sevcikova T."/>
            <person name="Yurchenko T."/>
            <person name="Fawley K.P."/>
            <person name="Amaral R."/>
            <person name="Strnad H."/>
            <person name="Santos L.M."/>
            <person name="Fawley M.W."/>
            <person name="Elias M."/>
        </authorList>
    </citation>
    <scope>NUCLEOTIDE SEQUENCE</scope>
    <source>
        <strain evidence="6">CAUP Q 401</strain>
    </source>
</reference>
<sequence>MSRIGKQLIKIPAQVNVIVTDNKIVIKGPKGEASHTLPSFLEITFKDETTLQVLRKQETREAREIHGLFRSLLANSIYGTANPFIKSLELKGVGYKASIDKRTLILSVGYTHPIKITPPEGISIQVESNTIIHVTGINKEKVGLIAQQIHSTRPPEPYKGKGVLYKGEVIQRKVGKSSK</sequence>
<dbReference type="InterPro" id="IPR036789">
    <property type="entry name" value="Ribosomal_uL6-like_a/b-dom_sf"/>
</dbReference>
<dbReference type="PANTHER" id="PTHR11655">
    <property type="entry name" value="60S/50S RIBOSOMAL PROTEIN L6/L9"/>
    <property type="match status" value="1"/>
</dbReference>
<proteinExistence type="inferred from homology"/>
<comment type="similarity">
    <text evidence="1 4">Belongs to the universal ribosomal protein uL6 family.</text>
</comment>
<dbReference type="InterPro" id="IPR000702">
    <property type="entry name" value="Ribosomal_uL6-like"/>
</dbReference>
<dbReference type="InterPro" id="IPR002358">
    <property type="entry name" value="Ribosomal_uL6_CS"/>
</dbReference>
<keyword evidence="6" id="KW-0934">Plastid</keyword>
<evidence type="ECO:0000313" key="6">
    <source>
        <dbReference type="EMBL" id="QAA11949.1"/>
    </source>
</evidence>